<dbReference type="InterPro" id="IPR018110">
    <property type="entry name" value="Mandel_Rmase/mucon_lact_enz_CS"/>
</dbReference>
<dbReference type="SUPFAM" id="SSF54826">
    <property type="entry name" value="Enolase N-terminal domain-like"/>
    <property type="match status" value="1"/>
</dbReference>
<dbReference type="EMBL" id="JAFMYU010000009">
    <property type="protein sequence ID" value="MBO0931977.1"/>
    <property type="molecule type" value="Genomic_DNA"/>
</dbReference>
<dbReference type="Proteomes" id="UP000664795">
    <property type="component" value="Unassembled WGS sequence"/>
</dbReference>
<gene>
    <name evidence="3" type="primary">dgoD</name>
    <name evidence="3" type="ORF">J2I48_13285</name>
</gene>
<proteinExistence type="predicted"/>
<dbReference type="SMART" id="SM00922">
    <property type="entry name" value="MR_MLE"/>
    <property type="match status" value="1"/>
</dbReference>
<keyword evidence="4" id="KW-1185">Reference proteome</keyword>
<dbReference type="InterPro" id="IPR036849">
    <property type="entry name" value="Enolase-like_C_sf"/>
</dbReference>
<name>A0A939G422_9BACT</name>
<dbReference type="PANTHER" id="PTHR48080:SF2">
    <property type="entry name" value="D-GALACTONATE DEHYDRATASE"/>
    <property type="match status" value="1"/>
</dbReference>
<feature type="domain" description="Mandelate racemase/muconate lactonizing enzyme C-terminal" evidence="2">
    <location>
        <begin position="137"/>
        <end position="243"/>
    </location>
</feature>
<dbReference type="Pfam" id="PF02746">
    <property type="entry name" value="MR_MLE_N"/>
    <property type="match status" value="1"/>
</dbReference>
<dbReference type="EC" id="4.2.1.6" evidence="3"/>
<dbReference type="RefSeq" id="WP_207335945.1">
    <property type="nucleotide sequence ID" value="NZ_JAFMYU010000009.1"/>
</dbReference>
<reference evidence="3 4" key="1">
    <citation type="submission" date="2021-03" db="EMBL/GenBank/DDBJ databases">
        <title>Fibrella sp. HMF5036 genome sequencing and assembly.</title>
        <authorList>
            <person name="Kang H."/>
            <person name="Kim H."/>
            <person name="Bae S."/>
            <person name="Joh K."/>
        </authorList>
    </citation>
    <scope>NUCLEOTIDE SEQUENCE [LARGE SCALE GENOMIC DNA]</scope>
    <source>
        <strain evidence="3 4">HMF5036</strain>
    </source>
</reference>
<organism evidence="3 4">
    <name type="scientific">Fibrella aquatilis</name>
    <dbReference type="NCBI Taxonomy" id="2817059"/>
    <lineage>
        <taxon>Bacteria</taxon>
        <taxon>Pseudomonadati</taxon>
        <taxon>Bacteroidota</taxon>
        <taxon>Cytophagia</taxon>
        <taxon>Cytophagales</taxon>
        <taxon>Spirosomataceae</taxon>
        <taxon>Fibrella</taxon>
    </lineage>
</organism>
<dbReference type="SFLD" id="SFLDS00001">
    <property type="entry name" value="Enolase"/>
    <property type="match status" value="1"/>
</dbReference>
<dbReference type="InterPro" id="IPR029065">
    <property type="entry name" value="Enolase_C-like"/>
</dbReference>
<dbReference type="Gene3D" id="3.20.20.120">
    <property type="entry name" value="Enolase-like C-terminal domain"/>
    <property type="match status" value="1"/>
</dbReference>
<dbReference type="NCBIfam" id="NF010624">
    <property type="entry name" value="PRK14017.1"/>
    <property type="match status" value="1"/>
</dbReference>
<dbReference type="GO" id="GO:0009063">
    <property type="term" value="P:amino acid catabolic process"/>
    <property type="evidence" value="ECO:0007669"/>
    <property type="project" value="InterPro"/>
</dbReference>
<dbReference type="AlphaFoldDB" id="A0A939G422"/>
<evidence type="ECO:0000256" key="1">
    <source>
        <dbReference type="ARBA" id="ARBA00023239"/>
    </source>
</evidence>
<dbReference type="GO" id="GO:0008869">
    <property type="term" value="F:galactonate dehydratase activity"/>
    <property type="evidence" value="ECO:0007669"/>
    <property type="project" value="UniProtKB-EC"/>
</dbReference>
<dbReference type="PANTHER" id="PTHR48080">
    <property type="entry name" value="D-GALACTONATE DEHYDRATASE-RELATED"/>
    <property type="match status" value="1"/>
</dbReference>
<keyword evidence="1 3" id="KW-0456">Lyase</keyword>
<dbReference type="PROSITE" id="PS00908">
    <property type="entry name" value="MR_MLE_1"/>
    <property type="match status" value="1"/>
</dbReference>
<dbReference type="InterPro" id="IPR034593">
    <property type="entry name" value="DgoD-like"/>
</dbReference>
<dbReference type="SUPFAM" id="SSF51604">
    <property type="entry name" value="Enolase C-terminal domain-like"/>
    <property type="match status" value="1"/>
</dbReference>
<sequence>MRITDIKTLVVNAHLRNWIFVKVETDQGLYGWGEATLEWKTRAVVGAINDLKPLLIGEDARDITRLSEIMTKHSFWQLGVIGKTAISGIDIALWDIRGKALGEPVWRLLGGKTHDKIKLYTHLGLGESTAVYDSLETNRVIEQALEVIETGYRALKVVFIPYINYTASLREVKHVENMMGRLREAVGNDIDIMVDFHGRPGSASAAVQFIKALEPAHPLFVEEVIQPGDPMAMRDIRNKILCPLATGERLTSAAEFEKYFMLRAIDVAQPDLCHCGGFTEAMRIGAMAAVAGIGIAPHNPLGPIAGVAALHYDIATPNFIIQERMEVVPWFHDVIDGHPDLRNGYWLLPEEPGLGIEINEDVAAQHPYKQEPTNVIQAATISDGTIVHW</sequence>
<comment type="caution">
    <text evidence="3">The sequence shown here is derived from an EMBL/GenBank/DDBJ whole genome shotgun (WGS) entry which is preliminary data.</text>
</comment>
<dbReference type="Gene3D" id="3.30.390.10">
    <property type="entry name" value="Enolase-like, N-terminal domain"/>
    <property type="match status" value="1"/>
</dbReference>
<protein>
    <submittedName>
        <fullName evidence="3">Galactonate dehydratase</fullName>
        <ecNumber evidence="3">4.2.1.6</ecNumber>
    </submittedName>
</protein>
<evidence type="ECO:0000313" key="4">
    <source>
        <dbReference type="Proteomes" id="UP000664795"/>
    </source>
</evidence>
<evidence type="ECO:0000313" key="3">
    <source>
        <dbReference type="EMBL" id="MBO0931977.1"/>
    </source>
</evidence>
<dbReference type="SFLD" id="SFLDG00179">
    <property type="entry name" value="mandelate_racemase"/>
    <property type="match status" value="1"/>
</dbReference>
<evidence type="ECO:0000259" key="2">
    <source>
        <dbReference type="SMART" id="SM00922"/>
    </source>
</evidence>
<dbReference type="InterPro" id="IPR013341">
    <property type="entry name" value="Mandelate_racemase_N_dom"/>
</dbReference>
<dbReference type="InterPro" id="IPR029017">
    <property type="entry name" value="Enolase-like_N"/>
</dbReference>
<accession>A0A939G422</accession>
<dbReference type="InterPro" id="IPR013342">
    <property type="entry name" value="Mandelate_racemase_C"/>
</dbReference>
<dbReference type="GO" id="GO:0016854">
    <property type="term" value="F:racemase and epimerase activity"/>
    <property type="evidence" value="ECO:0007669"/>
    <property type="project" value="UniProtKB-ARBA"/>
</dbReference>
<dbReference type="Pfam" id="PF13378">
    <property type="entry name" value="MR_MLE_C"/>
    <property type="match status" value="1"/>
</dbReference>